<feature type="region of interest" description="Disordered" evidence="1">
    <location>
        <begin position="1"/>
        <end position="21"/>
    </location>
</feature>
<organism evidence="2">
    <name type="scientific">uncultured Gemmatimonadota bacterium</name>
    <dbReference type="NCBI Taxonomy" id="203437"/>
    <lineage>
        <taxon>Bacteria</taxon>
        <taxon>Pseudomonadati</taxon>
        <taxon>Gemmatimonadota</taxon>
        <taxon>environmental samples</taxon>
    </lineage>
</organism>
<gene>
    <name evidence="2" type="ORF">AVDCRST_MAG68-5082</name>
</gene>
<protein>
    <submittedName>
        <fullName evidence="2">Uncharacterized protein</fullName>
    </submittedName>
</protein>
<feature type="non-terminal residue" evidence="2">
    <location>
        <position position="94"/>
    </location>
</feature>
<feature type="compositionally biased region" description="Basic residues" evidence="1">
    <location>
        <begin position="75"/>
        <end position="85"/>
    </location>
</feature>
<accession>A0A6J4MP14</accession>
<dbReference type="EMBL" id="CADCTW010000217">
    <property type="protein sequence ID" value="CAA9364824.1"/>
    <property type="molecule type" value="Genomic_DNA"/>
</dbReference>
<name>A0A6J4MP14_9BACT</name>
<feature type="region of interest" description="Disordered" evidence="1">
    <location>
        <begin position="75"/>
        <end position="94"/>
    </location>
</feature>
<evidence type="ECO:0000313" key="2">
    <source>
        <dbReference type="EMBL" id="CAA9364824.1"/>
    </source>
</evidence>
<sequence length="94" mass="10731">VRRAALQRHPPRDPRLPCPLRAGMGRHWRGLRRHVGEPPRRVSSRCGADEDARLPRRVASDAAQHAPRALVNRGVRRHRRIRSPHGARLDRSAV</sequence>
<reference evidence="2" key="1">
    <citation type="submission" date="2020-02" db="EMBL/GenBank/DDBJ databases">
        <authorList>
            <person name="Meier V. D."/>
        </authorList>
    </citation>
    <scope>NUCLEOTIDE SEQUENCE</scope>
    <source>
        <strain evidence="2">AVDCRST_MAG68</strain>
    </source>
</reference>
<feature type="non-terminal residue" evidence="2">
    <location>
        <position position="1"/>
    </location>
</feature>
<proteinExistence type="predicted"/>
<dbReference type="AlphaFoldDB" id="A0A6J4MP14"/>
<evidence type="ECO:0000256" key="1">
    <source>
        <dbReference type="SAM" id="MobiDB-lite"/>
    </source>
</evidence>